<evidence type="ECO:0000313" key="6">
    <source>
        <dbReference type="RefSeq" id="XP_032819281.1"/>
    </source>
</evidence>
<dbReference type="PANTHER" id="PTHR44414:SF1">
    <property type="entry name" value="PROTEIN NEDD1"/>
    <property type="match status" value="1"/>
</dbReference>
<evidence type="ECO:0000256" key="3">
    <source>
        <dbReference type="PROSITE-ProRule" id="PRU00221"/>
    </source>
</evidence>
<dbReference type="CTD" id="121441"/>
<reference evidence="6" key="1">
    <citation type="submission" date="2025-08" db="UniProtKB">
        <authorList>
            <consortium name="RefSeq"/>
        </authorList>
    </citation>
    <scope>IDENTIFICATION</scope>
    <source>
        <tissue evidence="6">Sperm</tissue>
    </source>
</reference>
<dbReference type="Gene3D" id="2.130.10.10">
    <property type="entry name" value="YVTN repeat-like/Quinoprotein amine dehydrogenase"/>
    <property type="match status" value="2"/>
</dbReference>
<evidence type="ECO:0000256" key="1">
    <source>
        <dbReference type="ARBA" id="ARBA00022574"/>
    </source>
</evidence>
<gene>
    <name evidence="6" type="primary">NEDD1</name>
</gene>
<dbReference type="GO" id="GO:0000278">
    <property type="term" value="P:mitotic cell cycle"/>
    <property type="evidence" value="ECO:0007669"/>
    <property type="project" value="TreeGrafter"/>
</dbReference>
<evidence type="ECO:0000256" key="2">
    <source>
        <dbReference type="ARBA" id="ARBA00022737"/>
    </source>
</evidence>
<dbReference type="GO" id="GO:0005813">
    <property type="term" value="C:centrosome"/>
    <property type="evidence" value="ECO:0007669"/>
    <property type="project" value="TreeGrafter"/>
</dbReference>
<dbReference type="KEGG" id="pmrn:116947534"/>
<dbReference type="InterPro" id="IPR001680">
    <property type="entry name" value="WD40_rpt"/>
</dbReference>
<feature type="compositionally biased region" description="Low complexity" evidence="4">
    <location>
        <begin position="577"/>
        <end position="593"/>
    </location>
</feature>
<evidence type="ECO:0000256" key="4">
    <source>
        <dbReference type="SAM" id="MobiDB-lite"/>
    </source>
</evidence>
<feature type="repeat" description="WD" evidence="3">
    <location>
        <begin position="237"/>
        <end position="279"/>
    </location>
</feature>
<dbReference type="RefSeq" id="XP_032819281.1">
    <property type="nucleotide sequence ID" value="XM_032963390.1"/>
</dbReference>
<proteinExistence type="predicted"/>
<dbReference type="Proteomes" id="UP001318040">
    <property type="component" value="Chromosome 30"/>
</dbReference>
<dbReference type="SUPFAM" id="SSF50978">
    <property type="entry name" value="WD40 repeat-like"/>
    <property type="match status" value="1"/>
</dbReference>
<dbReference type="PROSITE" id="PS50082">
    <property type="entry name" value="WD_REPEATS_2"/>
    <property type="match status" value="2"/>
</dbReference>
<dbReference type="AlphaFoldDB" id="A0AAJ7TJR6"/>
<dbReference type="Pfam" id="PF00400">
    <property type="entry name" value="WD40"/>
    <property type="match status" value="3"/>
</dbReference>
<organism evidence="5 6">
    <name type="scientific">Petromyzon marinus</name>
    <name type="common">Sea lamprey</name>
    <dbReference type="NCBI Taxonomy" id="7757"/>
    <lineage>
        <taxon>Eukaryota</taxon>
        <taxon>Metazoa</taxon>
        <taxon>Chordata</taxon>
        <taxon>Craniata</taxon>
        <taxon>Vertebrata</taxon>
        <taxon>Cyclostomata</taxon>
        <taxon>Hyperoartia</taxon>
        <taxon>Petromyzontiformes</taxon>
        <taxon>Petromyzontidae</taxon>
        <taxon>Petromyzon</taxon>
    </lineage>
</organism>
<name>A0AAJ7TJR6_PETMA</name>
<keyword evidence="5" id="KW-1185">Reference proteome</keyword>
<dbReference type="GO" id="GO:0036064">
    <property type="term" value="C:ciliary basal body"/>
    <property type="evidence" value="ECO:0007669"/>
    <property type="project" value="TreeGrafter"/>
</dbReference>
<dbReference type="GO" id="GO:0005737">
    <property type="term" value="C:cytoplasm"/>
    <property type="evidence" value="ECO:0007669"/>
    <property type="project" value="TreeGrafter"/>
</dbReference>
<feature type="compositionally biased region" description="Low complexity" evidence="4">
    <location>
        <begin position="342"/>
        <end position="364"/>
    </location>
</feature>
<dbReference type="SMART" id="SM00320">
    <property type="entry name" value="WD40"/>
    <property type="match status" value="6"/>
</dbReference>
<sequence length="726" mass="76950">MRSAAAFVKSGGAGHPSGEAERARSLLREAAKMQEAVRLVSCGDDIRLWDAPTLTLIDQFNPHSTAQSISSLTVFGHPDSPFVLSASESGDQITLTSCKVACITVLQLAEDKGQTCVSLSSNSQFVLSGGKDGSVNIWDLHTKKLQKSFTDHSAAVTCVSYNWNDNYAASGSQHGEIILHNTVTNQASAPFTHPKSQQPVQDLQYSYFKKALFGSVSDDGSVVLWDANARRPHHAFTAAHRAPASALAFSPVNDLLFVTAGLDKRIILYDMVSKSILRSVTAESPLTAVEFMPDGSTLALGTSRGKLILYDLRMMSAPLRSVSAHKTSVRCLRFHHKHGAAKSSASKSAAPSKAVEAPSSSLAGSRGGGVAVAALGAGASGSRVPAPASGVITKAVIVGQNGAGLVQPTNQNAQLSGHVPVQANHLDMLGRDSFGEMFSPVREGLSSELNSLENHDLSSTAFTKTSLSDGISLYAASAHRTPVSQGAGSTVAAIITTTMASAAPVAETAYTTPLHSALPLIDRKDPELALFVTPDSVTYTPKEVTWSQEARSTAPPSPGQFATRPGSVNSSNSEAYTPTSAGSAAALGASPHLSGRERTAGGDARVSGTPVLPATYTAVTPPGKPAVEVAGTLAQRVADVVQNGETHQMLTPFQVDFIRGMIEDTMETYTDAFHRDMVNLQVEMLRQFEMQQNVMESLLERYSINYTLVAEIERLREENKKLRSNY</sequence>
<protein>
    <submittedName>
        <fullName evidence="6">Protein NEDD1 isoform X1</fullName>
    </submittedName>
</protein>
<dbReference type="InterPro" id="IPR052818">
    <property type="entry name" value="NEDD1_Spindle_Assembly"/>
</dbReference>
<keyword evidence="2" id="KW-0677">Repeat</keyword>
<feature type="region of interest" description="Disordered" evidence="4">
    <location>
        <begin position="342"/>
        <end position="366"/>
    </location>
</feature>
<dbReference type="InterPro" id="IPR036322">
    <property type="entry name" value="WD40_repeat_dom_sf"/>
</dbReference>
<dbReference type="PANTHER" id="PTHR44414">
    <property type="entry name" value="PROTEIN NEDD1"/>
    <property type="match status" value="1"/>
</dbReference>
<dbReference type="GO" id="GO:0005814">
    <property type="term" value="C:centriole"/>
    <property type="evidence" value="ECO:0007669"/>
    <property type="project" value="TreeGrafter"/>
</dbReference>
<dbReference type="CDD" id="cd00200">
    <property type="entry name" value="WD40"/>
    <property type="match status" value="1"/>
</dbReference>
<dbReference type="InterPro" id="IPR015943">
    <property type="entry name" value="WD40/YVTN_repeat-like_dom_sf"/>
</dbReference>
<accession>A0AAJ7TJR6</accession>
<feature type="repeat" description="WD" evidence="3">
    <location>
        <begin position="115"/>
        <end position="148"/>
    </location>
</feature>
<dbReference type="GO" id="GO:0000922">
    <property type="term" value="C:spindle pole"/>
    <property type="evidence" value="ECO:0007669"/>
    <property type="project" value="TreeGrafter"/>
</dbReference>
<feature type="compositionally biased region" description="Polar residues" evidence="4">
    <location>
        <begin position="566"/>
        <end position="576"/>
    </location>
</feature>
<dbReference type="GO" id="GO:0007020">
    <property type="term" value="P:microtubule nucleation"/>
    <property type="evidence" value="ECO:0007669"/>
    <property type="project" value="TreeGrafter"/>
</dbReference>
<evidence type="ECO:0000313" key="5">
    <source>
        <dbReference type="Proteomes" id="UP001318040"/>
    </source>
</evidence>
<dbReference type="PROSITE" id="PS00678">
    <property type="entry name" value="WD_REPEATS_1"/>
    <property type="match status" value="1"/>
</dbReference>
<feature type="region of interest" description="Disordered" evidence="4">
    <location>
        <begin position="1"/>
        <end position="21"/>
    </location>
</feature>
<dbReference type="PROSITE" id="PS50294">
    <property type="entry name" value="WD_REPEATS_REGION"/>
    <property type="match status" value="1"/>
</dbReference>
<feature type="region of interest" description="Disordered" evidence="4">
    <location>
        <begin position="543"/>
        <end position="610"/>
    </location>
</feature>
<dbReference type="InterPro" id="IPR019775">
    <property type="entry name" value="WD40_repeat_CS"/>
</dbReference>
<dbReference type="GO" id="GO:0043015">
    <property type="term" value="F:gamma-tubulin binding"/>
    <property type="evidence" value="ECO:0007669"/>
    <property type="project" value="TreeGrafter"/>
</dbReference>
<keyword evidence="1 3" id="KW-0853">WD repeat</keyword>